<reference evidence="1 2" key="1">
    <citation type="submission" date="2022-08" db="EMBL/GenBank/DDBJ databases">
        <title>Tractidigestivibacter montrealensis type strain KD21.</title>
        <authorList>
            <person name="Diop K."/>
            <person name="Richard C."/>
            <person name="Routy B."/>
        </authorList>
    </citation>
    <scope>NUCLEOTIDE SEQUENCE [LARGE SCALE GENOMIC DNA]</scope>
    <source>
        <strain evidence="1 2">KD21</strain>
    </source>
</reference>
<name>A0ABT1ZAD8_9ACTN</name>
<comment type="caution">
    <text evidence="1">The sequence shown here is derived from an EMBL/GenBank/DDBJ whole genome shotgun (WGS) entry which is preliminary data.</text>
</comment>
<proteinExistence type="predicted"/>
<evidence type="ECO:0000313" key="1">
    <source>
        <dbReference type="EMBL" id="MCR9037172.1"/>
    </source>
</evidence>
<dbReference type="Proteomes" id="UP001204320">
    <property type="component" value="Unassembled WGS sequence"/>
</dbReference>
<gene>
    <name evidence="1" type="ORF">NVS32_09455</name>
</gene>
<protein>
    <submittedName>
        <fullName evidence="1">Uncharacterized protein</fullName>
    </submittedName>
</protein>
<accession>A0ABT1ZAD8</accession>
<sequence>MDGSDCWIPDSRPCDNFGHWEAYSNWLYETFRRDWLDSSPLFLGKPVRIRYNPKLGGREEGYWHLTCRDYDRAGNGPKSRSPDLERCSRIEWPRSFVENYELCDACTDPECSKIIMWKMRARNGRTRYKMFHPDESYLIVLEERKDYFLLITAFYVGEDRGLKSIWREYDRSEHI</sequence>
<dbReference type="EMBL" id="JANSKA010000006">
    <property type="protein sequence ID" value="MCR9037172.1"/>
    <property type="molecule type" value="Genomic_DNA"/>
</dbReference>
<organism evidence="1 2">
    <name type="scientific">Tractidigestivibacter montrealensis</name>
    <dbReference type="NCBI Taxonomy" id="2972466"/>
    <lineage>
        <taxon>Bacteria</taxon>
        <taxon>Bacillati</taxon>
        <taxon>Actinomycetota</taxon>
        <taxon>Coriobacteriia</taxon>
        <taxon>Coriobacteriales</taxon>
        <taxon>Atopobiaceae</taxon>
        <taxon>Tractidigestivibacter</taxon>
    </lineage>
</organism>
<keyword evidence="2" id="KW-1185">Reference proteome</keyword>
<evidence type="ECO:0000313" key="2">
    <source>
        <dbReference type="Proteomes" id="UP001204320"/>
    </source>
</evidence>